<proteinExistence type="predicted"/>
<dbReference type="VEuPathDB" id="FungiDB:TRIVIDRAFT_198928"/>
<gene>
    <name evidence="2" type="ORF">TRIVIDRAFT_198928</name>
</gene>
<evidence type="ECO:0000313" key="3">
    <source>
        <dbReference type="Proteomes" id="UP000007115"/>
    </source>
</evidence>
<feature type="region of interest" description="Disordered" evidence="1">
    <location>
        <begin position="215"/>
        <end position="251"/>
    </location>
</feature>
<sequence length="688" mass="78031">MEKDVYAKIVSTGGQSYLSIGSDLGLKEENIFAQVTVFDGDHGDCNLIDLYEPTKIGQGGRNAAQWRRVLIDTGYNRAGKVIADAVVKEIKSRAVPLLPEGMVDTPRLREMQITHFDDDHIGNAGSIMTGLKSSFKEWRKSDRNYKCDLVMNKVPHAWPTLTMAFWKVEESSPPGGFNLLFRVDGLYEWMRAVEEASYSVDIVVRFLDTIVNGQKKRGPNESGSSTAKFKKPDERTRKGVNSDCLEKQASDSGEIDTAFQVFSEALPGKPATFTDNEGDRSYLVKLGLTLAQIQLLFENVTNDDTNKHCQFLLGIHIISQEDWSFELPLFDKLPVNSRLPYKFEFDYNAITSVMIAQLGQFKTIKDTKWYKGATDASAVPRQYLKNPASVEVAPPRNKTHKPTLFKLMTAVQEINSEVDYELVRHIEPKIGPRPEPGTQKPAECAIQYTTSPQDDIQREVVKLMLYKVYAEKVKKVKKADKDSSDLELKDALINRASVVTVFSRSDLRMRMLFTGDAYDQPCDLRRTTAAWSDPRPEKIHHFDVLKIPHHGSNVTANSDFYQQFRADVYLICGSHKHSSANPRYSSIKAIVQGFKGKTRPSNEPFRLFFSDPNADQEQNGNESAIWRVLKSPELCPIVAEKPRYYKAYKLKSRGNTEKDVARGSILFYKDTNGHMREIWSQDEWEEIT</sequence>
<dbReference type="InterPro" id="IPR036866">
    <property type="entry name" value="RibonucZ/Hydroxyglut_hydro"/>
</dbReference>
<keyword evidence="3" id="KW-1185">Reference proteome</keyword>
<reference evidence="2 3" key="1">
    <citation type="journal article" date="2011" name="Genome Biol.">
        <title>Comparative genome sequence analysis underscores mycoparasitism as the ancestral life style of Trichoderma.</title>
        <authorList>
            <person name="Kubicek C.P."/>
            <person name="Herrera-Estrella A."/>
            <person name="Seidl-Seiboth V."/>
            <person name="Martinez D.A."/>
            <person name="Druzhinina I.S."/>
            <person name="Thon M."/>
            <person name="Zeilinger S."/>
            <person name="Casas-Flores S."/>
            <person name="Horwitz B.A."/>
            <person name="Mukherjee P.K."/>
            <person name="Mukherjee M."/>
            <person name="Kredics L."/>
            <person name="Alcaraz L.D."/>
            <person name="Aerts A."/>
            <person name="Antal Z."/>
            <person name="Atanasova L."/>
            <person name="Cervantes-Badillo M.G."/>
            <person name="Challacombe J."/>
            <person name="Chertkov O."/>
            <person name="McCluskey K."/>
            <person name="Coulpier F."/>
            <person name="Deshpande N."/>
            <person name="von Doehren H."/>
            <person name="Ebbole D.J."/>
            <person name="Esquivel-Naranjo E.U."/>
            <person name="Fekete E."/>
            <person name="Flipphi M."/>
            <person name="Glaser F."/>
            <person name="Gomez-Rodriguez E.Y."/>
            <person name="Gruber S."/>
            <person name="Han C."/>
            <person name="Henrissat B."/>
            <person name="Hermosa R."/>
            <person name="Hernandez-Onate M."/>
            <person name="Karaffa L."/>
            <person name="Kosti I."/>
            <person name="Le Crom S."/>
            <person name="Lindquist E."/>
            <person name="Lucas S."/>
            <person name="Luebeck M."/>
            <person name="Luebeck P.S."/>
            <person name="Margeot A."/>
            <person name="Metz B."/>
            <person name="Misra M."/>
            <person name="Nevalainen H."/>
            <person name="Omann M."/>
            <person name="Packer N."/>
            <person name="Perrone G."/>
            <person name="Uresti-Rivera E.E."/>
            <person name="Salamov A."/>
            <person name="Schmoll M."/>
            <person name="Seiboth B."/>
            <person name="Shapiro H."/>
            <person name="Sukno S."/>
            <person name="Tamayo-Ramos J.A."/>
            <person name="Tisch D."/>
            <person name="Wiest A."/>
            <person name="Wilkinson H.H."/>
            <person name="Zhang M."/>
            <person name="Coutinho P.M."/>
            <person name="Kenerley C.M."/>
            <person name="Monte E."/>
            <person name="Baker S.E."/>
            <person name="Grigoriev I.V."/>
        </authorList>
    </citation>
    <scope>NUCLEOTIDE SEQUENCE [LARGE SCALE GENOMIC DNA]</scope>
    <source>
        <strain evidence="3">Gv29-8 / FGSC 10586</strain>
    </source>
</reference>
<dbReference type="OrthoDB" id="5371837at2759"/>
<dbReference type="RefSeq" id="XP_013958520.1">
    <property type="nucleotide sequence ID" value="XM_014103045.1"/>
</dbReference>
<dbReference type="HOGENOM" id="CLU_400117_0_0_1"/>
<dbReference type="Proteomes" id="UP000007115">
    <property type="component" value="Unassembled WGS sequence"/>
</dbReference>
<dbReference type="EMBL" id="ABDF02000004">
    <property type="protein sequence ID" value="EHK24308.1"/>
    <property type="molecule type" value="Genomic_DNA"/>
</dbReference>
<evidence type="ECO:0008006" key="4">
    <source>
        <dbReference type="Google" id="ProtNLM"/>
    </source>
</evidence>
<dbReference type="AlphaFoldDB" id="G9MLT4"/>
<comment type="caution">
    <text evidence="2">The sequence shown here is derived from an EMBL/GenBank/DDBJ whole genome shotgun (WGS) entry which is preliminary data.</text>
</comment>
<evidence type="ECO:0000313" key="2">
    <source>
        <dbReference type="EMBL" id="EHK24308.1"/>
    </source>
</evidence>
<dbReference type="InParanoid" id="G9MLT4"/>
<dbReference type="InterPro" id="IPR052159">
    <property type="entry name" value="Competence_DNA_uptake"/>
</dbReference>
<organism evidence="2 3">
    <name type="scientific">Hypocrea virens (strain Gv29-8 / FGSC 10586)</name>
    <name type="common">Gliocladium virens</name>
    <name type="synonym">Trichoderma virens</name>
    <dbReference type="NCBI Taxonomy" id="413071"/>
    <lineage>
        <taxon>Eukaryota</taxon>
        <taxon>Fungi</taxon>
        <taxon>Dikarya</taxon>
        <taxon>Ascomycota</taxon>
        <taxon>Pezizomycotina</taxon>
        <taxon>Sordariomycetes</taxon>
        <taxon>Hypocreomycetidae</taxon>
        <taxon>Hypocreales</taxon>
        <taxon>Hypocreaceae</taxon>
        <taxon>Trichoderma</taxon>
    </lineage>
</organism>
<dbReference type="GeneID" id="25790046"/>
<accession>G9MLT4</accession>
<dbReference type="PANTHER" id="PTHR30619">
    <property type="entry name" value="DNA INTERNALIZATION/COMPETENCE PROTEIN COMEC/REC2"/>
    <property type="match status" value="1"/>
</dbReference>
<protein>
    <recommendedName>
        <fullName evidence="4">Metallo-beta-lactamase domain-containing protein</fullName>
    </recommendedName>
</protein>
<dbReference type="PANTHER" id="PTHR30619:SF1">
    <property type="entry name" value="RECOMBINATION PROTEIN 2"/>
    <property type="match status" value="1"/>
</dbReference>
<evidence type="ECO:0000256" key="1">
    <source>
        <dbReference type="SAM" id="MobiDB-lite"/>
    </source>
</evidence>
<dbReference type="Gene3D" id="3.60.15.10">
    <property type="entry name" value="Ribonuclease Z/Hydroxyacylglutathione hydrolase-like"/>
    <property type="match status" value="2"/>
</dbReference>
<name>G9MLT4_HYPVG</name>